<protein>
    <submittedName>
        <fullName evidence="1">Uncharacterized protein</fullName>
    </submittedName>
</protein>
<reference evidence="1 2" key="1">
    <citation type="submission" date="2015-11" db="EMBL/GenBank/DDBJ databases">
        <title>Genomic analysis of 38 Legionella species identifies large and diverse effector repertoires.</title>
        <authorList>
            <person name="Burstein D."/>
            <person name="Amaro F."/>
            <person name="Zusman T."/>
            <person name="Lifshitz Z."/>
            <person name="Cohen O."/>
            <person name="Gilbert J.A."/>
            <person name="Pupko T."/>
            <person name="Shuman H.A."/>
            <person name="Segal G."/>
        </authorList>
    </citation>
    <scope>NUCLEOTIDE SEQUENCE [LARGE SCALE GENOMIC DNA]</scope>
    <source>
        <strain evidence="1 2">ATCC 49506</strain>
    </source>
</reference>
<dbReference type="STRING" id="45070.Lnau_1521"/>
<sequence length="104" mass="11819">MGRWLKMLEDTPQRKLTKLTQQPSVGFVSTNSEVYHKNNAKKIDLISFVRGCLYSFSIDAQQVVDGFLSLEDEQDIINGNVPAESLRLHIELWLQAGKPHYSGK</sequence>
<dbReference type="RefSeq" id="WP_058504523.1">
    <property type="nucleotide sequence ID" value="NZ_CAAAIF010000009.1"/>
</dbReference>
<dbReference type="EMBL" id="LNYO01000013">
    <property type="protein sequence ID" value="KTD36537.1"/>
    <property type="molecule type" value="Genomic_DNA"/>
</dbReference>
<gene>
    <name evidence="1" type="ORF">Lnau_1521</name>
</gene>
<dbReference type="AlphaFoldDB" id="A0A0W0WW34"/>
<dbReference type="PATRIC" id="fig|45070.6.peg.1593"/>
<dbReference type="Proteomes" id="UP000054725">
    <property type="component" value="Unassembled WGS sequence"/>
</dbReference>
<evidence type="ECO:0000313" key="1">
    <source>
        <dbReference type="EMBL" id="KTD36537.1"/>
    </source>
</evidence>
<accession>A0A0W0WW34</accession>
<dbReference type="OrthoDB" id="5638046at2"/>
<evidence type="ECO:0000313" key="2">
    <source>
        <dbReference type="Proteomes" id="UP000054725"/>
    </source>
</evidence>
<name>A0A0W0WW34_9GAMM</name>
<organism evidence="1 2">
    <name type="scientific">Legionella nautarum</name>
    <dbReference type="NCBI Taxonomy" id="45070"/>
    <lineage>
        <taxon>Bacteria</taxon>
        <taxon>Pseudomonadati</taxon>
        <taxon>Pseudomonadota</taxon>
        <taxon>Gammaproteobacteria</taxon>
        <taxon>Legionellales</taxon>
        <taxon>Legionellaceae</taxon>
        <taxon>Legionella</taxon>
    </lineage>
</organism>
<proteinExistence type="predicted"/>
<keyword evidence="2" id="KW-1185">Reference proteome</keyword>
<comment type="caution">
    <text evidence="1">The sequence shown here is derived from an EMBL/GenBank/DDBJ whole genome shotgun (WGS) entry which is preliminary data.</text>
</comment>